<dbReference type="EMBL" id="JARIHO010000086">
    <property type="protein sequence ID" value="KAJ7307873.1"/>
    <property type="molecule type" value="Genomic_DNA"/>
</dbReference>
<dbReference type="AlphaFoldDB" id="A0AAD6Z5J5"/>
<name>A0AAD6Z5J5_9AGAR</name>
<evidence type="ECO:0000313" key="3">
    <source>
        <dbReference type="Proteomes" id="UP001218218"/>
    </source>
</evidence>
<proteinExistence type="predicted"/>
<keyword evidence="3" id="KW-1185">Reference proteome</keyword>
<feature type="compositionally biased region" description="Polar residues" evidence="1">
    <location>
        <begin position="211"/>
        <end position="232"/>
    </location>
</feature>
<gene>
    <name evidence="2" type="ORF">DFH08DRAFT_1051103</name>
</gene>
<dbReference type="Proteomes" id="UP001218218">
    <property type="component" value="Unassembled WGS sequence"/>
</dbReference>
<evidence type="ECO:0000256" key="1">
    <source>
        <dbReference type="SAM" id="MobiDB-lite"/>
    </source>
</evidence>
<feature type="non-terminal residue" evidence="2">
    <location>
        <position position="1"/>
    </location>
</feature>
<reference evidence="2" key="1">
    <citation type="submission" date="2023-03" db="EMBL/GenBank/DDBJ databases">
        <title>Massive genome expansion in bonnet fungi (Mycena s.s.) driven by repeated elements and novel gene families across ecological guilds.</title>
        <authorList>
            <consortium name="Lawrence Berkeley National Laboratory"/>
            <person name="Harder C.B."/>
            <person name="Miyauchi S."/>
            <person name="Viragh M."/>
            <person name="Kuo A."/>
            <person name="Thoen E."/>
            <person name="Andreopoulos B."/>
            <person name="Lu D."/>
            <person name="Skrede I."/>
            <person name="Drula E."/>
            <person name="Henrissat B."/>
            <person name="Morin E."/>
            <person name="Kohler A."/>
            <person name="Barry K."/>
            <person name="LaButti K."/>
            <person name="Morin E."/>
            <person name="Salamov A."/>
            <person name="Lipzen A."/>
            <person name="Mereny Z."/>
            <person name="Hegedus B."/>
            <person name="Baldrian P."/>
            <person name="Stursova M."/>
            <person name="Weitz H."/>
            <person name="Taylor A."/>
            <person name="Grigoriev I.V."/>
            <person name="Nagy L.G."/>
            <person name="Martin F."/>
            <person name="Kauserud H."/>
        </authorList>
    </citation>
    <scope>NUCLEOTIDE SEQUENCE</scope>
    <source>
        <strain evidence="2">CBHHK002</strain>
    </source>
</reference>
<sequence>MSSFNILGFFKLKSGRRISVQKPNSTYFTYYAHYDTKIWNIDNSAFPADLRVFITSNAPLLPDNTVAFAVCTVQSIATPSTAQSTATNSLVLDALTFIVLPGDPSTDAYNDQLPDERTSMVFGVGRITGSPQTLDDGHSSRVVTLAVADYVRAETKTSTIQCVFDLSTARWTRAPAPQANSVMQFYGLCRGVNPAGLLRIKLESVALNISSNGSAPSADSQSPSHTITSAPVTPSKRRKFSSPSPPSTGPDPPSSAASSAPS</sequence>
<comment type="caution">
    <text evidence="2">The sequence shown here is derived from an EMBL/GenBank/DDBJ whole genome shotgun (WGS) entry which is preliminary data.</text>
</comment>
<feature type="compositionally biased region" description="Pro residues" evidence="1">
    <location>
        <begin position="243"/>
        <end position="253"/>
    </location>
</feature>
<feature type="region of interest" description="Disordered" evidence="1">
    <location>
        <begin position="211"/>
        <end position="262"/>
    </location>
</feature>
<organism evidence="2 3">
    <name type="scientific">Mycena albidolilacea</name>
    <dbReference type="NCBI Taxonomy" id="1033008"/>
    <lineage>
        <taxon>Eukaryota</taxon>
        <taxon>Fungi</taxon>
        <taxon>Dikarya</taxon>
        <taxon>Basidiomycota</taxon>
        <taxon>Agaricomycotina</taxon>
        <taxon>Agaricomycetes</taxon>
        <taxon>Agaricomycetidae</taxon>
        <taxon>Agaricales</taxon>
        <taxon>Marasmiineae</taxon>
        <taxon>Mycenaceae</taxon>
        <taxon>Mycena</taxon>
    </lineage>
</organism>
<evidence type="ECO:0000313" key="2">
    <source>
        <dbReference type="EMBL" id="KAJ7307873.1"/>
    </source>
</evidence>
<accession>A0AAD6Z5J5</accession>
<protein>
    <submittedName>
        <fullName evidence="2">Uncharacterized protein</fullName>
    </submittedName>
</protein>